<feature type="compositionally biased region" description="Polar residues" evidence="1">
    <location>
        <begin position="1"/>
        <end position="13"/>
    </location>
</feature>
<feature type="region of interest" description="Disordered" evidence="1">
    <location>
        <begin position="1"/>
        <end position="90"/>
    </location>
</feature>
<accession>A0A6G1HH22</accession>
<name>A0A6G1HH22_9PEZI</name>
<reference evidence="2" key="1">
    <citation type="journal article" date="2020" name="Stud. Mycol.">
        <title>101 Dothideomycetes genomes: a test case for predicting lifestyles and emergence of pathogens.</title>
        <authorList>
            <person name="Haridas S."/>
            <person name="Albert R."/>
            <person name="Binder M."/>
            <person name="Bloem J."/>
            <person name="Labutti K."/>
            <person name="Salamov A."/>
            <person name="Andreopoulos B."/>
            <person name="Baker S."/>
            <person name="Barry K."/>
            <person name="Bills G."/>
            <person name="Bluhm B."/>
            <person name="Cannon C."/>
            <person name="Castanera R."/>
            <person name="Culley D."/>
            <person name="Daum C."/>
            <person name="Ezra D."/>
            <person name="Gonzalez J."/>
            <person name="Henrissat B."/>
            <person name="Kuo A."/>
            <person name="Liang C."/>
            <person name="Lipzen A."/>
            <person name="Lutzoni F."/>
            <person name="Magnuson J."/>
            <person name="Mondo S."/>
            <person name="Nolan M."/>
            <person name="Ohm R."/>
            <person name="Pangilinan J."/>
            <person name="Park H.-J."/>
            <person name="Ramirez L."/>
            <person name="Alfaro M."/>
            <person name="Sun H."/>
            <person name="Tritt A."/>
            <person name="Yoshinaga Y."/>
            <person name="Zwiers L.-H."/>
            <person name="Turgeon B."/>
            <person name="Goodwin S."/>
            <person name="Spatafora J."/>
            <person name="Crous P."/>
            <person name="Grigoriev I."/>
        </authorList>
    </citation>
    <scope>NUCLEOTIDE SEQUENCE</scope>
    <source>
        <strain evidence="2">CBS 113979</strain>
    </source>
</reference>
<protein>
    <submittedName>
        <fullName evidence="2">Uncharacterized protein</fullName>
    </submittedName>
</protein>
<dbReference type="AlphaFoldDB" id="A0A6G1HH22"/>
<keyword evidence="3" id="KW-1185">Reference proteome</keyword>
<evidence type="ECO:0000313" key="3">
    <source>
        <dbReference type="Proteomes" id="UP000800041"/>
    </source>
</evidence>
<evidence type="ECO:0000313" key="2">
    <source>
        <dbReference type="EMBL" id="KAF1992329.1"/>
    </source>
</evidence>
<dbReference type="OrthoDB" id="4753113at2759"/>
<proteinExistence type="predicted"/>
<dbReference type="EMBL" id="ML977137">
    <property type="protein sequence ID" value="KAF1992329.1"/>
    <property type="molecule type" value="Genomic_DNA"/>
</dbReference>
<organism evidence="2 3">
    <name type="scientific">Aulographum hederae CBS 113979</name>
    <dbReference type="NCBI Taxonomy" id="1176131"/>
    <lineage>
        <taxon>Eukaryota</taxon>
        <taxon>Fungi</taxon>
        <taxon>Dikarya</taxon>
        <taxon>Ascomycota</taxon>
        <taxon>Pezizomycotina</taxon>
        <taxon>Dothideomycetes</taxon>
        <taxon>Pleosporomycetidae</taxon>
        <taxon>Aulographales</taxon>
        <taxon>Aulographaceae</taxon>
    </lineage>
</organism>
<evidence type="ECO:0000256" key="1">
    <source>
        <dbReference type="SAM" id="MobiDB-lite"/>
    </source>
</evidence>
<gene>
    <name evidence="2" type="ORF">K402DRAFT_458745</name>
</gene>
<dbReference type="Proteomes" id="UP000800041">
    <property type="component" value="Unassembled WGS sequence"/>
</dbReference>
<feature type="compositionally biased region" description="Polar residues" evidence="1">
    <location>
        <begin position="81"/>
        <end position="90"/>
    </location>
</feature>
<sequence>MAPSKTPGQSNAASDKFLKKDAAAHGTGAPNAPGHTELPAPGERPVASDSGHTDVGVEPGTTQRGEKGIHGEPAVDGGLSSGNAGKSGVN</sequence>